<dbReference type="GO" id="GO:1990050">
    <property type="term" value="F:phosphatidic acid transfer activity"/>
    <property type="evidence" value="ECO:0007669"/>
    <property type="project" value="TreeGrafter"/>
</dbReference>
<keyword evidence="4" id="KW-1185">Reference proteome</keyword>
<gene>
    <name evidence="3" type="ORF">BgAZ_207560</name>
</gene>
<dbReference type="GO" id="GO:0005634">
    <property type="term" value="C:nucleus"/>
    <property type="evidence" value="ECO:0007669"/>
    <property type="project" value="TreeGrafter"/>
</dbReference>
<dbReference type="PANTHER" id="PTHR46403">
    <property type="entry name" value="TP53-REGULATED INHIBITOR OF APOPTOSIS 1"/>
    <property type="match status" value="1"/>
</dbReference>
<dbReference type="Proteomes" id="UP001230268">
    <property type="component" value="Unassembled WGS sequence"/>
</dbReference>
<dbReference type="GO" id="GO:0045332">
    <property type="term" value="P:phospholipid translocation"/>
    <property type="evidence" value="ECO:0007669"/>
    <property type="project" value="TreeGrafter"/>
</dbReference>
<evidence type="ECO:0000256" key="2">
    <source>
        <dbReference type="ARBA" id="ARBA00023157"/>
    </source>
</evidence>
<evidence type="ECO:0000256" key="1">
    <source>
        <dbReference type="ARBA" id="ARBA00006196"/>
    </source>
</evidence>
<name>A0AAD8PEI2_BABGI</name>
<reference evidence="3" key="1">
    <citation type="submission" date="2023-08" db="EMBL/GenBank/DDBJ databases">
        <title>Draft sequence of the Babesia gibsoni genome.</title>
        <authorList>
            <person name="Yamagishi J.Y."/>
            <person name="Xuan X.X."/>
        </authorList>
    </citation>
    <scope>NUCLEOTIDE SEQUENCE</scope>
    <source>
        <strain evidence="3">Azabu</strain>
    </source>
</reference>
<comment type="similarity">
    <text evidence="1">Belongs to the TRIAP1/MDM35 family.</text>
</comment>
<dbReference type="InterPro" id="IPR007918">
    <property type="entry name" value="MDM35_apoptosis"/>
</dbReference>
<accession>A0AAD8PEI2</accession>
<dbReference type="EMBL" id="JAVEPI010000002">
    <property type="protein sequence ID" value="KAK1443880.1"/>
    <property type="molecule type" value="Genomic_DNA"/>
</dbReference>
<dbReference type="GO" id="GO:0005829">
    <property type="term" value="C:cytosol"/>
    <property type="evidence" value="ECO:0007669"/>
    <property type="project" value="TreeGrafter"/>
</dbReference>
<evidence type="ECO:0000313" key="4">
    <source>
        <dbReference type="Proteomes" id="UP001230268"/>
    </source>
</evidence>
<protein>
    <submittedName>
        <fullName evidence="3">Uncharacterized protein</fullName>
    </submittedName>
</protein>
<organism evidence="3 4">
    <name type="scientific">Babesia gibsoni</name>
    <dbReference type="NCBI Taxonomy" id="33632"/>
    <lineage>
        <taxon>Eukaryota</taxon>
        <taxon>Sar</taxon>
        <taxon>Alveolata</taxon>
        <taxon>Apicomplexa</taxon>
        <taxon>Aconoidasida</taxon>
        <taxon>Piroplasmida</taxon>
        <taxon>Babesiidae</taxon>
        <taxon>Babesia</taxon>
    </lineage>
</organism>
<dbReference type="GO" id="GO:0005758">
    <property type="term" value="C:mitochondrial intermembrane space"/>
    <property type="evidence" value="ECO:0007669"/>
    <property type="project" value="TreeGrafter"/>
</dbReference>
<dbReference type="Pfam" id="PF05254">
    <property type="entry name" value="UPF0203"/>
    <property type="match status" value="1"/>
</dbReference>
<dbReference type="PANTHER" id="PTHR46403:SF1">
    <property type="entry name" value="TP53-REGULATED INHIBITOR OF APOPTOSIS 1"/>
    <property type="match status" value="1"/>
</dbReference>
<sequence>MTVQCAASSSQDDHGACAELKDAYQKCFDRWLKDEVLKGKLKDGCSGELVKYTSCIKEYYVGKGKKEIVDILDKFGRK</sequence>
<keyword evidence="2" id="KW-1015">Disulfide bond</keyword>
<proteinExistence type="inferred from homology"/>
<dbReference type="AlphaFoldDB" id="A0AAD8PEI2"/>
<comment type="caution">
    <text evidence="3">The sequence shown here is derived from an EMBL/GenBank/DDBJ whole genome shotgun (WGS) entry which is preliminary data.</text>
</comment>
<evidence type="ECO:0000313" key="3">
    <source>
        <dbReference type="EMBL" id="KAK1443880.1"/>
    </source>
</evidence>